<dbReference type="EC" id="2.7.13.3" evidence="2"/>
<evidence type="ECO:0000313" key="19">
    <source>
        <dbReference type="EMBL" id="RED34491.1"/>
    </source>
</evidence>
<dbReference type="SMART" id="SM00065">
    <property type="entry name" value="GAF"/>
    <property type="match status" value="1"/>
</dbReference>
<dbReference type="InterPro" id="IPR000014">
    <property type="entry name" value="PAS"/>
</dbReference>
<evidence type="ECO:0000259" key="18">
    <source>
        <dbReference type="PROSITE" id="PS50113"/>
    </source>
</evidence>
<dbReference type="OrthoDB" id="341208at2"/>
<dbReference type="SMART" id="SM00091">
    <property type="entry name" value="PAS"/>
    <property type="match status" value="2"/>
</dbReference>
<keyword evidence="6" id="KW-0716">Sensory transduction</keyword>
<keyword evidence="13" id="KW-0067">ATP-binding</keyword>
<dbReference type="Proteomes" id="UP000252631">
    <property type="component" value="Unassembled WGS sequence"/>
</dbReference>
<dbReference type="SMART" id="SM00086">
    <property type="entry name" value="PAC"/>
    <property type="match status" value="2"/>
</dbReference>
<dbReference type="FunFam" id="3.30.450.20:FF:000099">
    <property type="entry name" value="Sensory box sensor histidine kinase"/>
    <property type="match status" value="1"/>
</dbReference>
<dbReference type="InterPro" id="IPR029016">
    <property type="entry name" value="GAF-like_dom_sf"/>
</dbReference>
<keyword evidence="16" id="KW-0675">Receptor</keyword>
<dbReference type="SUPFAM" id="SSF55785">
    <property type="entry name" value="PYP-like sensor domain (PAS domain)"/>
    <property type="match status" value="2"/>
</dbReference>
<evidence type="ECO:0000256" key="8">
    <source>
        <dbReference type="ARBA" id="ARBA00022643"/>
    </source>
</evidence>
<feature type="domain" description="PAC" evidence="18">
    <location>
        <begin position="377"/>
        <end position="430"/>
    </location>
</feature>
<feature type="domain" description="PAS" evidence="17">
    <location>
        <begin position="177"/>
        <end position="250"/>
    </location>
</feature>
<evidence type="ECO:0000256" key="14">
    <source>
        <dbReference type="ARBA" id="ARBA00022991"/>
    </source>
</evidence>
<keyword evidence="15" id="KW-0843">Virulence</keyword>
<dbReference type="RefSeq" id="WP_114358212.1">
    <property type="nucleotide sequence ID" value="NZ_QRDT01000010.1"/>
</dbReference>
<evidence type="ECO:0000256" key="9">
    <source>
        <dbReference type="ARBA" id="ARBA00022679"/>
    </source>
</evidence>
<dbReference type="GO" id="GO:0004673">
    <property type="term" value="F:protein histidine kinase activity"/>
    <property type="evidence" value="ECO:0007669"/>
    <property type="project" value="UniProtKB-EC"/>
</dbReference>
<keyword evidence="5" id="KW-0597">Phosphoprotein</keyword>
<keyword evidence="10" id="KW-0677">Repeat</keyword>
<dbReference type="InterPro" id="IPR013767">
    <property type="entry name" value="PAS_fold"/>
</dbReference>
<dbReference type="SMART" id="SM00911">
    <property type="entry name" value="HWE_HK"/>
    <property type="match status" value="1"/>
</dbReference>
<protein>
    <recommendedName>
        <fullName evidence="3">Blue-light-activated histidine kinase</fullName>
        <ecNumber evidence="2">2.7.13.3</ecNumber>
    </recommendedName>
</protein>
<gene>
    <name evidence="19" type="ORF">BJ125_110130</name>
    <name evidence="20" type="ORF">SAMN05892882_110130</name>
</gene>
<evidence type="ECO:0000313" key="22">
    <source>
        <dbReference type="Proteomes" id="UP000256343"/>
    </source>
</evidence>
<evidence type="ECO:0000256" key="13">
    <source>
        <dbReference type="ARBA" id="ARBA00022840"/>
    </source>
</evidence>
<dbReference type="PROSITE" id="PS50112">
    <property type="entry name" value="PAS"/>
    <property type="match status" value="2"/>
</dbReference>
<keyword evidence="14" id="KW-0157">Chromophore</keyword>
<comment type="catalytic activity">
    <reaction evidence="1">
        <text>ATP + protein L-histidine = ADP + protein N-phospho-L-histidine.</text>
        <dbReference type="EC" id="2.7.13.3"/>
    </reaction>
</comment>
<dbReference type="PANTHER" id="PTHR41523:SF8">
    <property type="entry name" value="ETHYLENE RESPONSE SENSOR PROTEIN"/>
    <property type="match status" value="1"/>
</dbReference>
<keyword evidence="4" id="KW-0600">Photoreceptor protein</keyword>
<keyword evidence="22" id="KW-1185">Reference proteome</keyword>
<evidence type="ECO:0000256" key="7">
    <source>
        <dbReference type="ARBA" id="ARBA00022630"/>
    </source>
</evidence>
<dbReference type="EMBL" id="UFQQ01000010">
    <property type="protein sequence ID" value="SSW91160.1"/>
    <property type="molecule type" value="Genomic_DNA"/>
</dbReference>
<sequence>MDDHQQWRKRQQVLANFGEFALRNESLDDVLTEACRLVGGALGTQRSKILEIDDREQTLLVRAGVGWGDGVVGKVRLAMGELSSETFSIKAGAPVISQDVRVDKRFELPAFMKASGVVALVNVPIFLPGGTPFGLLQVDSREPREFEQDDIEFLRTYAALLGPVIDRLDKVRALRAAEERFRLIVEAARDYAIFTTDANDRIVDWLPGAEAVFGWSAAEARGRSANMLFTPQDRAAGEDVKEAETARRTGFAPNVRWHVHKDGSRVFIEGSVTSVRGADGQTHGFLKIGQDVTERRRNEERIRASEARQRALIEGIPQLVWQADIDGRWTWSSPQWSDFTGLPREQSLAFGWLSAVHPDDRTVALDAWTQANQTGSFETEYRIRHGHSATYRWFAIRAAPVRDHSGGVLTWLGTSTDIDDLRRLQQRQEVMVTELQHRTRNLIAVVQSIASQTMATCRTMEEFRLQFHERLAALARVQGLLSRAAQEPITIAALVRVALDALGAFDRSRATISGPDVPLRNSSVQTLALALHELATNARKYGALSVSDGRLDVTWQVRRLAAGRHVELAWIEHGRGPERADRPDPRNHGYGRKLIERALPYALSATTTFELRDNGVRCTISLPFDPAERTQPL</sequence>
<dbReference type="Pfam" id="PF00989">
    <property type="entry name" value="PAS"/>
    <property type="match status" value="1"/>
</dbReference>
<evidence type="ECO:0000256" key="6">
    <source>
        <dbReference type="ARBA" id="ARBA00022606"/>
    </source>
</evidence>
<evidence type="ECO:0000256" key="11">
    <source>
        <dbReference type="ARBA" id="ARBA00022741"/>
    </source>
</evidence>
<evidence type="ECO:0000256" key="3">
    <source>
        <dbReference type="ARBA" id="ARBA00021740"/>
    </source>
</evidence>
<evidence type="ECO:0000256" key="15">
    <source>
        <dbReference type="ARBA" id="ARBA00023026"/>
    </source>
</evidence>
<dbReference type="SUPFAM" id="SSF55781">
    <property type="entry name" value="GAF domain-like"/>
    <property type="match status" value="1"/>
</dbReference>
<dbReference type="InterPro" id="IPR001610">
    <property type="entry name" value="PAC"/>
</dbReference>
<dbReference type="Gene3D" id="3.30.450.40">
    <property type="match status" value="1"/>
</dbReference>
<evidence type="ECO:0000256" key="4">
    <source>
        <dbReference type="ARBA" id="ARBA00022543"/>
    </source>
</evidence>
<dbReference type="PANTHER" id="PTHR41523">
    <property type="entry name" value="TWO-COMPONENT SYSTEM SENSOR PROTEIN"/>
    <property type="match status" value="1"/>
</dbReference>
<evidence type="ECO:0000256" key="1">
    <source>
        <dbReference type="ARBA" id="ARBA00000085"/>
    </source>
</evidence>
<organism evidence="20 21">
    <name type="scientific">Rhodopseudomonas pentothenatexigens</name>
    <dbReference type="NCBI Taxonomy" id="999699"/>
    <lineage>
        <taxon>Bacteria</taxon>
        <taxon>Pseudomonadati</taxon>
        <taxon>Pseudomonadota</taxon>
        <taxon>Alphaproteobacteria</taxon>
        <taxon>Hyphomicrobiales</taxon>
        <taxon>Nitrobacteraceae</taxon>
        <taxon>Rhodopseudomonas</taxon>
    </lineage>
</organism>
<dbReference type="GO" id="GO:0009881">
    <property type="term" value="F:photoreceptor activity"/>
    <property type="evidence" value="ECO:0007669"/>
    <property type="project" value="UniProtKB-KW"/>
</dbReference>
<name>A0A336JNJ3_9BRAD</name>
<dbReference type="GO" id="GO:0005524">
    <property type="term" value="F:ATP binding"/>
    <property type="evidence" value="ECO:0007669"/>
    <property type="project" value="UniProtKB-KW"/>
</dbReference>
<dbReference type="Pfam" id="PF08447">
    <property type="entry name" value="PAS_3"/>
    <property type="match status" value="1"/>
</dbReference>
<dbReference type="InterPro" id="IPR013655">
    <property type="entry name" value="PAS_fold_3"/>
</dbReference>
<dbReference type="Pfam" id="PF01590">
    <property type="entry name" value="GAF"/>
    <property type="match status" value="1"/>
</dbReference>
<evidence type="ECO:0000256" key="10">
    <source>
        <dbReference type="ARBA" id="ARBA00022737"/>
    </source>
</evidence>
<dbReference type="Gene3D" id="3.30.450.20">
    <property type="entry name" value="PAS domain"/>
    <property type="match status" value="2"/>
</dbReference>
<accession>A0A336JNJ3</accession>
<reference evidence="19 22" key="2">
    <citation type="submission" date="2018-07" db="EMBL/GenBank/DDBJ databases">
        <title>Genomic Encyclopedia of Archaeal and Bacterial Type Strains, Phase II (KMG-II): from individual species to whole genera.</title>
        <authorList>
            <person name="Goeker M."/>
        </authorList>
    </citation>
    <scope>NUCLEOTIDE SEQUENCE [LARGE SCALE GENOMIC DNA]</scope>
    <source>
        <strain evidence="19 22">JA575</strain>
    </source>
</reference>
<dbReference type="InterPro" id="IPR003018">
    <property type="entry name" value="GAF"/>
</dbReference>
<feature type="domain" description="PAS" evidence="17">
    <location>
        <begin position="305"/>
        <end position="375"/>
    </location>
</feature>
<reference evidence="20 21" key="1">
    <citation type="submission" date="2017-08" db="EMBL/GenBank/DDBJ databases">
        <authorList>
            <person name="de Groot N.N."/>
        </authorList>
    </citation>
    <scope>NUCLEOTIDE SEQUENCE [LARGE SCALE GENOMIC DNA]</scope>
    <source>
        <strain evidence="20 21">JA575</strain>
    </source>
</reference>
<proteinExistence type="predicted"/>
<dbReference type="InterPro" id="IPR035965">
    <property type="entry name" value="PAS-like_dom_sf"/>
</dbReference>
<dbReference type="InterPro" id="IPR036890">
    <property type="entry name" value="HATPase_C_sf"/>
</dbReference>
<evidence type="ECO:0000259" key="17">
    <source>
        <dbReference type="PROSITE" id="PS50112"/>
    </source>
</evidence>
<dbReference type="InterPro" id="IPR011102">
    <property type="entry name" value="Sig_transdc_His_kinase_HWE"/>
</dbReference>
<dbReference type="Proteomes" id="UP000256343">
    <property type="component" value="Unassembled WGS sequence"/>
</dbReference>
<evidence type="ECO:0000313" key="20">
    <source>
        <dbReference type="EMBL" id="SSW91160.1"/>
    </source>
</evidence>
<evidence type="ECO:0000256" key="12">
    <source>
        <dbReference type="ARBA" id="ARBA00022777"/>
    </source>
</evidence>
<keyword evidence="11" id="KW-0547">Nucleotide-binding</keyword>
<dbReference type="CDD" id="cd00130">
    <property type="entry name" value="PAS"/>
    <property type="match status" value="2"/>
</dbReference>
<dbReference type="Gene3D" id="3.30.565.10">
    <property type="entry name" value="Histidine kinase-like ATPase, C-terminal domain"/>
    <property type="match status" value="1"/>
</dbReference>
<dbReference type="NCBIfam" id="TIGR00229">
    <property type="entry name" value="sensory_box"/>
    <property type="match status" value="2"/>
</dbReference>
<dbReference type="GO" id="GO:0006355">
    <property type="term" value="P:regulation of DNA-templated transcription"/>
    <property type="evidence" value="ECO:0007669"/>
    <property type="project" value="InterPro"/>
</dbReference>
<evidence type="ECO:0000313" key="21">
    <source>
        <dbReference type="Proteomes" id="UP000252631"/>
    </source>
</evidence>
<dbReference type="PROSITE" id="PS50113">
    <property type="entry name" value="PAC"/>
    <property type="match status" value="2"/>
</dbReference>
<evidence type="ECO:0000256" key="5">
    <source>
        <dbReference type="ARBA" id="ARBA00022553"/>
    </source>
</evidence>
<dbReference type="EMBL" id="QRDT01000010">
    <property type="protein sequence ID" value="RED34491.1"/>
    <property type="molecule type" value="Genomic_DNA"/>
</dbReference>
<dbReference type="AlphaFoldDB" id="A0A336JNJ3"/>
<evidence type="ECO:0000256" key="16">
    <source>
        <dbReference type="ARBA" id="ARBA00023170"/>
    </source>
</evidence>
<keyword evidence="8" id="KW-0288">FMN</keyword>
<keyword evidence="9" id="KW-0808">Transferase</keyword>
<dbReference type="Pfam" id="PF07536">
    <property type="entry name" value="HWE_HK"/>
    <property type="match status" value="1"/>
</dbReference>
<keyword evidence="7" id="KW-0285">Flavoprotein</keyword>
<feature type="domain" description="PAC" evidence="18">
    <location>
        <begin position="251"/>
        <end position="304"/>
    </location>
</feature>
<dbReference type="InterPro" id="IPR000700">
    <property type="entry name" value="PAS-assoc_C"/>
</dbReference>
<keyword evidence="12" id="KW-0418">Kinase</keyword>
<evidence type="ECO:0000256" key="2">
    <source>
        <dbReference type="ARBA" id="ARBA00012438"/>
    </source>
</evidence>